<dbReference type="PROSITE" id="PS50088">
    <property type="entry name" value="ANK_REPEAT"/>
    <property type="match status" value="2"/>
</dbReference>
<dbReference type="HOGENOM" id="CLU_000288_34_7_1"/>
<dbReference type="SMART" id="SM00248">
    <property type="entry name" value="ANK"/>
    <property type="match status" value="5"/>
</dbReference>
<dbReference type="Pfam" id="PF22939">
    <property type="entry name" value="WHD_GPIID"/>
    <property type="match status" value="1"/>
</dbReference>
<dbReference type="GeneID" id="25788329"/>
<dbReference type="OrthoDB" id="194358at2759"/>
<dbReference type="SUPFAM" id="SSF48403">
    <property type="entry name" value="Ankyrin repeat"/>
    <property type="match status" value="1"/>
</dbReference>
<dbReference type="OMA" id="DFPDQKN"/>
<name>G9N0R2_HYPVG</name>
<dbReference type="Gene3D" id="3.40.50.300">
    <property type="entry name" value="P-loop containing nucleotide triphosphate hydrolases"/>
    <property type="match status" value="1"/>
</dbReference>
<gene>
    <name evidence="5" type="ORF">TRIVIDRAFT_155878</name>
</gene>
<dbReference type="Pfam" id="PF00023">
    <property type="entry name" value="Ank"/>
    <property type="match status" value="1"/>
</dbReference>
<proteinExistence type="predicted"/>
<evidence type="ECO:0000259" key="4">
    <source>
        <dbReference type="Pfam" id="PF24883"/>
    </source>
</evidence>
<dbReference type="Pfam" id="PF12796">
    <property type="entry name" value="Ank_2"/>
    <property type="match status" value="1"/>
</dbReference>
<dbReference type="SUPFAM" id="SSF52540">
    <property type="entry name" value="P-loop containing nucleoside triphosphate hydrolases"/>
    <property type="match status" value="1"/>
</dbReference>
<dbReference type="VEuPathDB" id="FungiDB:TRIVIDRAFT_155878"/>
<dbReference type="PANTHER" id="PTHR10039">
    <property type="entry name" value="AMELOGENIN"/>
    <property type="match status" value="1"/>
</dbReference>
<dbReference type="RefSeq" id="XP_013954137.1">
    <property type="nucleotide sequence ID" value="XM_014098662.1"/>
</dbReference>
<dbReference type="InterPro" id="IPR027417">
    <property type="entry name" value="P-loop_NTPase"/>
</dbReference>
<reference evidence="5 6" key="1">
    <citation type="journal article" date="2011" name="Genome Biol.">
        <title>Comparative genome sequence analysis underscores mycoparasitism as the ancestral life style of Trichoderma.</title>
        <authorList>
            <person name="Kubicek C.P."/>
            <person name="Herrera-Estrella A."/>
            <person name="Seidl-Seiboth V."/>
            <person name="Martinez D.A."/>
            <person name="Druzhinina I.S."/>
            <person name="Thon M."/>
            <person name="Zeilinger S."/>
            <person name="Casas-Flores S."/>
            <person name="Horwitz B.A."/>
            <person name="Mukherjee P.K."/>
            <person name="Mukherjee M."/>
            <person name="Kredics L."/>
            <person name="Alcaraz L.D."/>
            <person name="Aerts A."/>
            <person name="Antal Z."/>
            <person name="Atanasova L."/>
            <person name="Cervantes-Badillo M.G."/>
            <person name="Challacombe J."/>
            <person name="Chertkov O."/>
            <person name="McCluskey K."/>
            <person name="Coulpier F."/>
            <person name="Deshpande N."/>
            <person name="von Doehren H."/>
            <person name="Ebbole D.J."/>
            <person name="Esquivel-Naranjo E.U."/>
            <person name="Fekete E."/>
            <person name="Flipphi M."/>
            <person name="Glaser F."/>
            <person name="Gomez-Rodriguez E.Y."/>
            <person name="Gruber S."/>
            <person name="Han C."/>
            <person name="Henrissat B."/>
            <person name="Hermosa R."/>
            <person name="Hernandez-Onate M."/>
            <person name="Karaffa L."/>
            <person name="Kosti I."/>
            <person name="Le Crom S."/>
            <person name="Lindquist E."/>
            <person name="Lucas S."/>
            <person name="Luebeck M."/>
            <person name="Luebeck P.S."/>
            <person name="Margeot A."/>
            <person name="Metz B."/>
            <person name="Misra M."/>
            <person name="Nevalainen H."/>
            <person name="Omann M."/>
            <person name="Packer N."/>
            <person name="Perrone G."/>
            <person name="Uresti-Rivera E.E."/>
            <person name="Salamov A."/>
            <person name="Schmoll M."/>
            <person name="Seiboth B."/>
            <person name="Shapiro H."/>
            <person name="Sukno S."/>
            <person name="Tamayo-Ramos J.A."/>
            <person name="Tisch D."/>
            <person name="Wiest A."/>
            <person name="Wilkinson H.H."/>
            <person name="Zhang M."/>
            <person name="Coutinho P.M."/>
            <person name="Kenerley C.M."/>
            <person name="Monte E."/>
            <person name="Baker S.E."/>
            <person name="Grigoriev I.V."/>
        </authorList>
    </citation>
    <scope>NUCLEOTIDE SEQUENCE [LARGE SCALE GENOMIC DNA]</scope>
    <source>
        <strain evidence="6">Gv29-8 / FGSC 10586</strain>
    </source>
</reference>
<dbReference type="InParanoid" id="G9N0R2"/>
<organism evidence="5 6">
    <name type="scientific">Hypocrea virens (strain Gv29-8 / FGSC 10586)</name>
    <name type="common">Gliocladium virens</name>
    <name type="synonym">Trichoderma virens</name>
    <dbReference type="NCBI Taxonomy" id="413071"/>
    <lineage>
        <taxon>Eukaryota</taxon>
        <taxon>Fungi</taxon>
        <taxon>Dikarya</taxon>
        <taxon>Ascomycota</taxon>
        <taxon>Pezizomycotina</taxon>
        <taxon>Sordariomycetes</taxon>
        <taxon>Hypocreomycetidae</taxon>
        <taxon>Hypocreales</taxon>
        <taxon>Hypocreaceae</taxon>
        <taxon>Trichoderma</taxon>
    </lineage>
</organism>
<evidence type="ECO:0000259" key="3">
    <source>
        <dbReference type="Pfam" id="PF22939"/>
    </source>
</evidence>
<keyword evidence="2" id="KW-0040">ANK repeat</keyword>
<feature type="domain" description="Nephrocystin 3-like N-terminal" evidence="4">
    <location>
        <begin position="10"/>
        <end position="179"/>
    </location>
</feature>
<evidence type="ECO:0000313" key="5">
    <source>
        <dbReference type="EMBL" id="EHK19944.1"/>
    </source>
</evidence>
<keyword evidence="6" id="KW-1185">Reference proteome</keyword>
<feature type="repeat" description="ANK" evidence="2">
    <location>
        <begin position="557"/>
        <end position="589"/>
    </location>
</feature>
<protein>
    <submittedName>
        <fullName evidence="5">NACHT and ankyrin domain protein</fullName>
    </submittedName>
</protein>
<comment type="caution">
    <text evidence="5">The sequence shown here is derived from an EMBL/GenBank/DDBJ whole genome shotgun (WGS) entry which is preliminary data.</text>
</comment>
<dbReference type="Proteomes" id="UP000007115">
    <property type="component" value="Unassembled WGS sequence"/>
</dbReference>
<dbReference type="EMBL" id="ABDF02000082">
    <property type="protein sequence ID" value="EHK19944.1"/>
    <property type="molecule type" value="Genomic_DNA"/>
</dbReference>
<keyword evidence="1" id="KW-0677">Repeat</keyword>
<feature type="domain" description="GPI inositol-deacylase winged helix" evidence="3">
    <location>
        <begin position="295"/>
        <end position="378"/>
    </location>
</feature>
<dbReference type="Pfam" id="PF24883">
    <property type="entry name" value="NPHP3_N"/>
    <property type="match status" value="1"/>
</dbReference>
<evidence type="ECO:0000313" key="6">
    <source>
        <dbReference type="Proteomes" id="UP000007115"/>
    </source>
</evidence>
<feature type="repeat" description="ANK" evidence="2">
    <location>
        <begin position="590"/>
        <end position="622"/>
    </location>
</feature>
<accession>G9N0R2</accession>
<dbReference type="PROSITE" id="PS50297">
    <property type="entry name" value="ANK_REP_REGION"/>
    <property type="match status" value="2"/>
</dbReference>
<dbReference type="eggNOG" id="KOG4177">
    <property type="taxonomic scope" value="Eukaryota"/>
</dbReference>
<dbReference type="PANTHER" id="PTHR10039:SF14">
    <property type="entry name" value="NACHT DOMAIN-CONTAINING PROTEIN"/>
    <property type="match status" value="1"/>
</dbReference>
<dbReference type="InterPro" id="IPR036770">
    <property type="entry name" value="Ankyrin_rpt-contain_sf"/>
</dbReference>
<sequence length="659" mass="74790">KNRNPLRVPGTCDWFVSHEHFQTWNESNSSGMLWVSADPGCGKSVLVRHLIDSVVQSSDSRTVCYFFFKDDFPDQKNLISALCCILRQIFIQKPILLSDEILKKFNTGGETFNTSFSDLWQTFIHIAEDENAGEIVCLLDAIDECENQSGQGRSELLKALCTLYGAKRSFNLKFLLTSRPYAEIHRGLRPIQIPGLPVIHLSGEDENEVKKISQEINIYIYARVQDIGNRLQLTQIECNLLLQELMRVPNRTYLWVYLTLDLIEKSISVNKMMITEATSSIPTTVDEAYERILSKSFNTIQAKKVLQIIVAAVRPLTLQEMSFALSLNENHQSYDDLGLLPDDRLRDDLRNVCGLCVVIVDSRVYLLHQTVKEFLINRNIIQSHENGHDNHKWKNSLLPQESHRVLAEICIRHLLAELTMISDSPPWHTWCNIFLDYSAKNWAAHFLESPTETQFMMTETILKICDVDSSCYKAWFNVYWTTTATHFPQGFTTLMVASYFGLSFAVRRLLEVEDIELDALDHTYRRLLLSASMKGHEEVVSLLLKTNRADIEAKDVNGKTPLIIAVSERHPAIVKLLLKAGANLNTQTADGETALIQACWWGHKVIVNMLLEAGANHNIQTADGETALIRAISRGHEAIEMILLKAGAKSRDQMVRQSG</sequence>
<dbReference type="Gene3D" id="1.25.40.20">
    <property type="entry name" value="Ankyrin repeat-containing domain"/>
    <property type="match status" value="1"/>
</dbReference>
<dbReference type="InterPro" id="IPR054471">
    <property type="entry name" value="GPIID_WHD"/>
</dbReference>
<evidence type="ECO:0000256" key="2">
    <source>
        <dbReference type="PROSITE-ProRule" id="PRU00023"/>
    </source>
</evidence>
<feature type="non-terminal residue" evidence="5">
    <location>
        <position position="1"/>
    </location>
</feature>
<dbReference type="STRING" id="413071.G9N0R2"/>
<dbReference type="InterPro" id="IPR002110">
    <property type="entry name" value="Ankyrin_rpt"/>
</dbReference>
<dbReference type="InterPro" id="IPR056884">
    <property type="entry name" value="NPHP3-like_N"/>
</dbReference>
<evidence type="ECO:0000256" key="1">
    <source>
        <dbReference type="ARBA" id="ARBA00022737"/>
    </source>
</evidence>
<dbReference type="AlphaFoldDB" id="G9N0R2"/>